<dbReference type="EnsemblBacteria" id="AAV45051">
    <property type="protein sequence ID" value="AAV45051"/>
    <property type="gene ID" value="pNG7358"/>
</dbReference>
<protein>
    <submittedName>
        <fullName evidence="2">Uncharacterized protein</fullName>
    </submittedName>
</protein>
<keyword evidence="1" id="KW-0812">Transmembrane</keyword>
<accession>Q5V601</accession>
<gene>
    <name evidence="2" type="ordered locus">pNG7358</name>
</gene>
<keyword evidence="1" id="KW-1133">Transmembrane helix</keyword>
<feature type="transmembrane region" description="Helical" evidence="1">
    <location>
        <begin position="24"/>
        <end position="46"/>
    </location>
</feature>
<organism evidence="2 3">
    <name type="scientific">Haloarcula marismortui (strain ATCC 43049 / DSM 3752 / JCM 8966 / VKM B-1809)</name>
    <name type="common">Halobacterium marismortui</name>
    <dbReference type="NCBI Taxonomy" id="272569"/>
    <lineage>
        <taxon>Archaea</taxon>
        <taxon>Methanobacteriati</taxon>
        <taxon>Methanobacteriota</taxon>
        <taxon>Stenosarchaea group</taxon>
        <taxon>Halobacteria</taxon>
        <taxon>Halobacteriales</taxon>
        <taxon>Haloarculaceae</taxon>
        <taxon>Haloarcula</taxon>
    </lineage>
</organism>
<dbReference type="HOGENOM" id="CLU_180500_0_0_2"/>
<geneLocation type="plasmid" evidence="2 3">
    <name>pNG700</name>
</geneLocation>
<evidence type="ECO:0000313" key="3">
    <source>
        <dbReference type="Proteomes" id="UP000001169"/>
    </source>
</evidence>
<dbReference type="AlphaFoldDB" id="Q5V601"/>
<proteinExistence type="predicted"/>
<dbReference type="Proteomes" id="UP000001169">
    <property type="component" value="Plasmid pNG700"/>
</dbReference>
<dbReference type="KEGG" id="hma:pNG7358"/>
<evidence type="ECO:0000256" key="1">
    <source>
        <dbReference type="SAM" id="Phobius"/>
    </source>
</evidence>
<feature type="transmembrane region" description="Helical" evidence="1">
    <location>
        <begin position="52"/>
        <end position="77"/>
    </location>
</feature>
<name>Q5V601_HALMA</name>
<keyword evidence="1" id="KW-0472">Membrane</keyword>
<sequence>MMFSHIKYCMDTIHLSPGPAAAQAFRLGIVASAVGGLAGIATLYWLDVLTPVLAGYTLVLLFPVYLVFAATALSVWLGYNKDATALRPVYRQKDSNRRSE</sequence>
<evidence type="ECO:0000313" key="2">
    <source>
        <dbReference type="EMBL" id="AAV45051.1"/>
    </source>
</evidence>
<reference evidence="2 3" key="1">
    <citation type="journal article" date="2004" name="Genome Res.">
        <title>Genome sequence of Haloarcula marismortui: a halophilic archaeon from the Dead Sea.</title>
        <authorList>
            <person name="Baliga N.S."/>
            <person name="Bonneau R."/>
            <person name="Facciotti M.T."/>
            <person name="Pan M."/>
            <person name="Glusman G."/>
            <person name="Deutsch E.W."/>
            <person name="Shannon P."/>
            <person name="Chiu Y."/>
            <person name="Weng R.S."/>
            <person name="Gan R.R."/>
            <person name="Hung P."/>
            <person name="Date S.V."/>
            <person name="Marcotte E."/>
            <person name="Hood L."/>
            <person name="Ng W.V."/>
        </authorList>
    </citation>
    <scope>NUCLEOTIDE SEQUENCE [LARGE SCALE GENOMIC DNA]</scope>
    <source>
        <strain evidence="3">ATCC 43049 / DSM 3752 / JCM 8966 / VKM B-1809</strain>
        <plasmid evidence="3">Plasmid pNG700</plasmid>
    </source>
</reference>
<dbReference type="EMBL" id="AY596296">
    <property type="protein sequence ID" value="AAV45051.1"/>
    <property type="molecule type" value="Genomic_DNA"/>
</dbReference>
<keyword evidence="3" id="KW-1185">Reference proteome</keyword>
<keyword evidence="2" id="KW-0614">Plasmid</keyword>